<reference evidence="3" key="1">
    <citation type="submission" date="2016-06" db="EMBL/GenBank/DDBJ databases">
        <title>Parallel loss of symbiosis genes in relatives of nitrogen-fixing non-legume Parasponia.</title>
        <authorList>
            <person name="Van Velzen R."/>
            <person name="Holmer R."/>
            <person name="Bu F."/>
            <person name="Rutten L."/>
            <person name="Van Zeijl A."/>
            <person name="Liu W."/>
            <person name="Santuari L."/>
            <person name="Cao Q."/>
            <person name="Sharma T."/>
            <person name="Shen D."/>
            <person name="Roswanjaya Y."/>
            <person name="Wardhani T."/>
            <person name="Kalhor M.S."/>
            <person name="Jansen J."/>
            <person name="Van den Hoogen J."/>
            <person name="Gungor B."/>
            <person name="Hartog M."/>
            <person name="Hontelez J."/>
            <person name="Verver J."/>
            <person name="Yang W.-C."/>
            <person name="Schijlen E."/>
            <person name="Repin R."/>
            <person name="Schilthuizen M."/>
            <person name="Schranz E."/>
            <person name="Heidstra R."/>
            <person name="Miyata K."/>
            <person name="Fedorova E."/>
            <person name="Kohlen W."/>
            <person name="Bisseling T."/>
            <person name="Smit S."/>
            <person name="Geurts R."/>
        </authorList>
    </citation>
    <scope>NUCLEOTIDE SEQUENCE [LARGE SCALE GENOMIC DNA]</scope>
    <source>
        <strain evidence="3">cv. WU1-14</strain>
    </source>
</reference>
<evidence type="ECO:0000256" key="1">
    <source>
        <dbReference type="SAM" id="MobiDB-lite"/>
    </source>
</evidence>
<feature type="compositionally biased region" description="Basic and acidic residues" evidence="1">
    <location>
        <begin position="48"/>
        <end position="69"/>
    </location>
</feature>
<sequence length="122" mass="13898">MWYKANHDKTVSSPGLAYSQRSYELQLDSSFPRCRPVRNSCATSAQEIDSKELAWNNEEAKTDQGEKSSKPIGNVKDVWFKSQDPQFTFTMEKVKTHNLEMIDHSSPISARVEVQSNTIVTQ</sequence>
<evidence type="ECO:0000313" key="3">
    <source>
        <dbReference type="Proteomes" id="UP000237105"/>
    </source>
</evidence>
<dbReference type="EMBL" id="JXTB01000100">
    <property type="protein sequence ID" value="PON63856.1"/>
    <property type="molecule type" value="Genomic_DNA"/>
</dbReference>
<name>A0A2P5CS97_PARAD</name>
<organism evidence="2 3">
    <name type="scientific">Parasponia andersonii</name>
    <name type="common">Sponia andersonii</name>
    <dbReference type="NCBI Taxonomy" id="3476"/>
    <lineage>
        <taxon>Eukaryota</taxon>
        <taxon>Viridiplantae</taxon>
        <taxon>Streptophyta</taxon>
        <taxon>Embryophyta</taxon>
        <taxon>Tracheophyta</taxon>
        <taxon>Spermatophyta</taxon>
        <taxon>Magnoliopsida</taxon>
        <taxon>eudicotyledons</taxon>
        <taxon>Gunneridae</taxon>
        <taxon>Pentapetalae</taxon>
        <taxon>rosids</taxon>
        <taxon>fabids</taxon>
        <taxon>Rosales</taxon>
        <taxon>Cannabaceae</taxon>
        <taxon>Parasponia</taxon>
    </lineage>
</organism>
<feature type="region of interest" description="Disordered" evidence="1">
    <location>
        <begin position="44"/>
        <end position="72"/>
    </location>
</feature>
<protein>
    <submittedName>
        <fullName evidence="2">Uncharacterized protein</fullName>
    </submittedName>
</protein>
<dbReference type="AlphaFoldDB" id="A0A2P5CS97"/>
<dbReference type="OrthoDB" id="10384883at2759"/>
<comment type="caution">
    <text evidence="2">The sequence shown here is derived from an EMBL/GenBank/DDBJ whole genome shotgun (WGS) entry which is preliminary data.</text>
</comment>
<proteinExistence type="predicted"/>
<accession>A0A2P5CS97</accession>
<gene>
    <name evidence="2" type="ORF">PanWU01x14_128330</name>
</gene>
<keyword evidence="3" id="KW-1185">Reference proteome</keyword>
<evidence type="ECO:0000313" key="2">
    <source>
        <dbReference type="EMBL" id="PON63856.1"/>
    </source>
</evidence>
<dbReference type="Proteomes" id="UP000237105">
    <property type="component" value="Unassembled WGS sequence"/>
</dbReference>